<keyword evidence="1 3" id="KW-0663">Pyridoxal phosphate</keyword>
<dbReference type="Proteomes" id="UP000464178">
    <property type="component" value="Chromosome"/>
</dbReference>
<dbReference type="PANTHER" id="PTHR30244:SF36">
    <property type="entry name" value="3-OXO-GLUCOSE-6-PHOSPHATE:GLUTAMATE AMINOTRANSFERASE"/>
    <property type="match status" value="1"/>
</dbReference>
<sequence>MQPDLPALLGGTPTRPDGPPGWPLPDRDVQAAVTGAMAVGAWGQYHGEHICALEAELGAFHEVPHAIACASGTLAVEAALRALRVGPGDEVVMAAYEYESNFLTVHALGAKPVLVDVHPHNWQLDETKLEAAFTPQTKAILCSHLHGGLVAMPAVMEIARARGIGVVEDAAQAPGAMVAGKPVGTWGDVGTLSFGGSKLLTAGRGGALLFNDAQLYQRTKTWLHRGLQQWAPLSELQAAVLRPQLRKLRALTIQRAERVRELVGWREEPNPLTPFPRKEGGAEPNTQTTTLRSPVLSPSPFRGGVGEGLQAEPNPLTPFPKKEGGAEPKTEDVKLFAALSSAPLRLGEGLGRGSSIRPFTNLTPSSVAAFYKVGFQYAPGAFGLSREVFVKALRAEGIAFDVGFKALHIGRSPSRFRAAGELAHATDAHERCVMLHHPVLSGATADVQQVADAVAKVYRYRDRF</sequence>
<keyword evidence="6" id="KW-1185">Reference proteome</keyword>
<gene>
    <name evidence="5" type="ORF">SOIL9_01550</name>
</gene>
<dbReference type="KEGG" id="gms:SOIL9_01550"/>
<comment type="similarity">
    <text evidence="2 3">Belongs to the DegT/DnrJ/EryC1 family.</text>
</comment>
<evidence type="ECO:0000256" key="4">
    <source>
        <dbReference type="SAM" id="MobiDB-lite"/>
    </source>
</evidence>
<organism evidence="5 6">
    <name type="scientific">Gemmata massiliana</name>
    <dbReference type="NCBI Taxonomy" id="1210884"/>
    <lineage>
        <taxon>Bacteria</taxon>
        <taxon>Pseudomonadati</taxon>
        <taxon>Planctomycetota</taxon>
        <taxon>Planctomycetia</taxon>
        <taxon>Gemmatales</taxon>
        <taxon>Gemmataceae</taxon>
        <taxon>Gemmata</taxon>
    </lineage>
</organism>
<evidence type="ECO:0000313" key="5">
    <source>
        <dbReference type="EMBL" id="VTR98796.1"/>
    </source>
</evidence>
<proteinExistence type="inferred from homology"/>
<evidence type="ECO:0000256" key="3">
    <source>
        <dbReference type="RuleBase" id="RU004508"/>
    </source>
</evidence>
<dbReference type="InterPro" id="IPR000653">
    <property type="entry name" value="DegT/StrS_aminotransferase"/>
</dbReference>
<dbReference type="EMBL" id="LR593886">
    <property type="protein sequence ID" value="VTR98796.1"/>
    <property type="molecule type" value="Genomic_DNA"/>
</dbReference>
<dbReference type="Gene3D" id="3.90.1150.10">
    <property type="entry name" value="Aspartate Aminotransferase, domain 1"/>
    <property type="match status" value="1"/>
</dbReference>
<reference evidence="5 6" key="1">
    <citation type="submission" date="2019-05" db="EMBL/GenBank/DDBJ databases">
        <authorList>
            <consortium name="Science for Life Laboratories"/>
        </authorList>
    </citation>
    <scope>NUCLEOTIDE SEQUENCE [LARGE SCALE GENOMIC DNA]</scope>
    <source>
        <strain evidence="5">Soil9</strain>
    </source>
</reference>
<keyword evidence="5" id="KW-0032">Aminotransferase</keyword>
<dbReference type="AlphaFoldDB" id="A0A6P2DGI9"/>
<dbReference type="GO" id="GO:0000271">
    <property type="term" value="P:polysaccharide biosynthetic process"/>
    <property type="evidence" value="ECO:0007669"/>
    <property type="project" value="TreeGrafter"/>
</dbReference>
<dbReference type="Gene3D" id="3.40.640.10">
    <property type="entry name" value="Type I PLP-dependent aspartate aminotransferase-like (Major domain)"/>
    <property type="match status" value="1"/>
</dbReference>
<evidence type="ECO:0000313" key="6">
    <source>
        <dbReference type="Proteomes" id="UP000464178"/>
    </source>
</evidence>
<evidence type="ECO:0000256" key="2">
    <source>
        <dbReference type="ARBA" id="ARBA00037999"/>
    </source>
</evidence>
<dbReference type="PANTHER" id="PTHR30244">
    <property type="entry name" value="TRANSAMINASE"/>
    <property type="match status" value="1"/>
</dbReference>
<dbReference type="InterPro" id="IPR015421">
    <property type="entry name" value="PyrdxlP-dep_Trfase_major"/>
</dbReference>
<dbReference type="InterPro" id="IPR015424">
    <property type="entry name" value="PyrdxlP-dep_Trfase"/>
</dbReference>
<protein>
    <recommendedName>
        <fullName evidence="7">Aminotransferase class V domain-containing protein</fullName>
    </recommendedName>
</protein>
<dbReference type="RefSeq" id="WP_232069858.1">
    <property type="nucleotide sequence ID" value="NZ_LR593886.1"/>
</dbReference>
<dbReference type="InterPro" id="IPR015422">
    <property type="entry name" value="PyrdxlP-dep_Trfase_small"/>
</dbReference>
<dbReference type="GO" id="GO:0030170">
    <property type="term" value="F:pyridoxal phosphate binding"/>
    <property type="evidence" value="ECO:0007669"/>
    <property type="project" value="TreeGrafter"/>
</dbReference>
<name>A0A6P2DGI9_9BACT</name>
<dbReference type="Pfam" id="PF01041">
    <property type="entry name" value="DegT_DnrJ_EryC1"/>
    <property type="match status" value="1"/>
</dbReference>
<dbReference type="GO" id="GO:0008483">
    <property type="term" value="F:transaminase activity"/>
    <property type="evidence" value="ECO:0007669"/>
    <property type="project" value="UniProtKB-KW"/>
</dbReference>
<evidence type="ECO:0000256" key="1">
    <source>
        <dbReference type="ARBA" id="ARBA00022898"/>
    </source>
</evidence>
<accession>A0A6P2DGI9</accession>
<keyword evidence="5" id="KW-0808">Transferase</keyword>
<feature type="region of interest" description="Disordered" evidence="4">
    <location>
        <begin position="1"/>
        <end position="22"/>
    </location>
</feature>
<dbReference type="SUPFAM" id="SSF53383">
    <property type="entry name" value="PLP-dependent transferases"/>
    <property type="match status" value="1"/>
</dbReference>
<evidence type="ECO:0008006" key="7">
    <source>
        <dbReference type="Google" id="ProtNLM"/>
    </source>
</evidence>
<feature type="region of interest" description="Disordered" evidence="4">
    <location>
        <begin position="267"/>
        <end position="327"/>
    </location>
</feature>